<dbReference type="InterPro" id="IPR024623">
    <property type="entry name" value="YtxH"/>
</dbReference>
<evidence type="ECO:0000313" key="2">
    <source>
        <dbReference type="EMBL" id="MBU2787505.1"/>
    </source>
</evidence>
<dbReference type="RefSeq" id="WP_215873358.1">
    <property type="nucleotide sequence ID" value="NZ_JAAXYO010000044.1"/>
</dbReference>
<keyword evidence="1" id="KW-0175">Coiled coil</keyword>
<reference evidence="2" key="1">
    <citation type="journal article" date="2021" name="ISME J.">
        <title>Genomic evolution of the class Acidithiobacillia: deep-branching Proteobacteria living in extreme acidic conditions.</title>
        <authorList>
            <person name="Moya-Beltran A."/>
            <person name="Beard S."/>
            <person name="Rojas-Villalobos C."/>
            <person name="Issotta F."/>
            <person name="Gallardo Y."/>
            <person name="Ulloa R."/>
            <person name="Giaveno A."/>
            <person name="Degli Esposti M."/>
            <person name="Johnson D.B."/>
            <person name="Quatrini R."/>
        </authorList>
    </citation>
    <scope>NUCLEOTIDE SEQUENCE</scope>
    <source>
        <strain evidence="2">VAN18-1</strain>
    </source>
</reference>
<dbReference type="PANTHER" id="PTHR35792:SF1">
    <property type="entry name" value="SLL0268 PROTEIN"/>
    <property type="match status" value="1"/>
</dbReference>
<accession>A0AAE3CJL2</accession>
<gene>
    <name evidence="2" type="ORF">HFQ13_04645</name>
</gene>
<evidence type="ECO:0000256" key="1">
    <source>
        <dbReference type="SAM" id="Coils"/>
    </source>
</evidence>
<dbReference type="PANTHER" id="PTHR35792">
    <property type="entry name" value="GENERAL STRESS PROTEIN"/>
    <property type="match status" value="1"/>
</dbReference>
<dbReference type="Pfam" id="PF12732">
    <property type="entry name" value="YtxH"/>
    <property type="match status" value="1"/>
</dbReference>
<comment type="caution">
    <text evidence="2">The sequence shown here is derived from an EMBL/GenBank/DDBJ whole genome shotgun (WGS) entry which is preliminary data.</text>
</comment>
<keyword evidence="3" id="KW-1185">Reference proteome</keyword>
<dbReference type="InterPro" id="IPR052928">
    <property type="entry name" value="Desiccation-related_membrane"/>
</dbReference>
<dbReference type="EMBL" id="JAAXYO010000044">
    <property type="protein sequence ID" value="MBU2787505.1"/>
    <property type="molecule type" value="Genomic_DNA"/>
</dbReference>
<organism evidence="2 3">
    <name type="scientific">Igneacidithiobacillus copahuensis</name>
    <dbReference type="NCBI Taxonomy" id="2724909"/>
    <lineage>
        <taxon>Bacteria</taxon>
        <taxon>Pseudomonadati</taxon>
        <taxon>Pseudomonadota</taxon>
        <taxon>Acidithiobacillia</taxon>
        <taxon>Acidithiobacillales</taxon>
        <taxon>Acidithiobacillaceae</taxon>
        <taxon>Igneacidithiobacillus</taxon>
    </lineage>
</organism>
<dbReference type="AlphaFoldDB" id="A0AAE3CJL2"/>
<name>A0AAE3CJL2_9PROT</name>
<sequence length="121" mass="13539">MRNSAAGFMMGLLVGAAAGVLLAPASGVETRDDLRRRMQRGREQLRELETVAEERISRLLDEIQEKTQQLMASGGELVDAKRQDLLEAIQVAKRALAEEREILLRSRRERQIEAEIGGPED</sequence>
<evidence type="ECO:0000313" key="3">
    <source>
        <dbReference type="Proteomes" id="UP001197378"/>
    </source>
</evidence>
<protein>
    <submittedName>
        <fullName evidence="2">YtxH domain-containing protein</fullName>
    </submittedName>
</protein>
<feature type="coiled-coil region" evidence="1">
    <location>
        <begin position="31"/>
        <end position="102"/>
    </location>
</feature>
<dbReference type="Proteomes" id="UP001197378">
    <property type="component" value="Unassembled WGS sequence"/>
</dbReference>
<proteinExistence type="predicted"/>